<name>A0A1V4IID0_9CLOT</name>
<protein>
    <submittedName>
        <fullName evidence="2">PrgI family protein</fullName>
    </submittedName>
</protein>
<reference evidence="2 3" key="1">
    <citation type="submission" date="2017-03" db="EMBL/GenBank/DDBJ databases">
        <title>Genome sequence of Clostridium oryzae DSM 28571.</title>
        <authorList>
            <person name="Poehlein A."/>
            <person name="Daniel R."/>
        </authorList>
    </citation>
    <scope>NUCLEOTIDE SEQUENCE [LARGE SCALE GENOMIC DNA]</scope>
    <source>
        <strain evidence="2 3">DSM 28571</strain>
    </source>
</reference>
<feature type="transmembrane region" description="Helical" evidence="1">
    <location>
        <begin position="20"/>
        <end position="42"/>
    </location>
</feature>
<keyword evidence="3" id="KW-1185">Reference proteome</keyword>
<dbReference type="AlphaFoldDB" id="A0A1V4IID0"/>
<sequence>MRYFVVPFDMESEDKVIGGYISLRQFLWLIIPVISLIAMFIVNKNYIIRTESKLAISAINIAWRLVLDLALLINSIVMAFVKIKGENSDVYVVSRIKYAFKAHTYI</sequence>
<dbReference type="OrthoDB" id="1925699at2"/>
<keyword evidence="1" id="KW-1133">Transmembrane helix</keyword>
<dbReference type="Proteomes" id="UP000190080">
    <property type="component" value="Unassembled WGS sequence"/>
</dbReference>
<keyword evidence="1" id="KW-0812">Transmembrane</keyword>
<evidence type="ECO:0000256" key="1">
    <source>
        <dbReference type="SAM" id="Phobius"/>
    </source>
</evidence>
<keyword evidence="1" id="KW-0472">Membrane</keyword>
<dbReference type="RefSeq" id="WP_079426065.1">
    <property type="nucleotide sequence ID" value="NZ_MZGV01000039.1"/>
</dbReference>
<organism evidence="2 3">
    <name type="scientific">Clostridium oryzae</name>
    <dbReference type="NCBI Taxonomy" id="1450648"/>
    <lineage>
        <taxon>Bacteria</taxon>
        <taxon>Bacillati</taxon>
        <taxon>Bacillota</taxon>
        <taxon>Clostridia</taxon>
        <taxon>Eubacteriales</taxon>
        <taxon>Clostridiaceae</taxon>
        <taxon>Clostridium</taxon>
    </lineage>
</organism>
<accession>A0A1V4IID0</accession>
<dbReference type="EMBL" id="MZGV01000039">
    <property type="protein sequence ID" value="OPJ59761.1"/>
    <property type="molecule type" value="Genomic_DNA"/>
</dbReference>
<evidence type="ECO:0000313" key="3">
    <source>
        <dbReference type="Proteomes" id="UP000190080"/>
    </source>
</evidence>
<dbReference type="InterPro" id="IPR024414">
    <property type="entry name" value="Uncharacterised_PrgI"/>
</dbReference>
<dbReference type="Pfam" id="PF12666">
    <property type="entry name" value="PrgI"/>
    <property type="match status" value="1"/>
</dbReference>
<comment type="caution">
    <text evidence="2">The sequence shown here is derived from an EMBL/GenBank/DDBJ whole genome shotgun (WGS) entry which is preliminary data.</text>
</comment>
<proteinExistence type="predicted"/>
<feature type="transmembrane region" description="Helical" evidence="1">
    <location>
        <begin position="54"/>
        <end position="81"/>
    </location>
</feature>
<dbReference type="STRING" id="1450648.CLORY_31060"/>
<evidence type="ECO:0000313" key="2">
    <source>
        <dbReference type="EMBL" id="OPJ59761.1"/>
    </source>
</evidence>
<gene>
    <name evidence="2" type="ORF">CLORY_31060</name>
</gene>